<keyword evidence="3" id="KW-1185">Reference proteome</keyword>
<protein>
    <recommendedName>
        <fullName evidence="1">PIN domain-containing protein</fullName>
    </recommendedName>
</protein>
<accession>A0ABS1CHG4</accession>
<evidence type="ECO:0000313" key="3">
    <source>
        <dbReference type="Proteomes" id="UP000748752"/>
    </source>
</evidence>
<name>A0ABS1CHG4_9GAMM</name>
<organism evidence="2 3">
    <name type="scientific">Thiohalocapsa halophila</name>
    <dbReference type="NCBI Taxonomy" id="69359"/>
    <lineage>
        <taxon>Bacteria</taxon>
        <taxon>Pseudomonadati</taxon>
        <taxon>Pseudomonadota</taxon>
        <taxon>Gammaproteobacteria</taxon>
        <taxon>Chromatiales</taxon>
        <taxon>Chromatiaceae</taxon>
        <taxon>Thiohalocapsa</taxon>
    </lineage>
</organism>
<dbReference type="InterPro" id="IPR002716">
    <property type="entry name" value="PIN_dom"/>
</dbReference>
<proteinExistence type="predicted"/>
<dbReference type="Pfam" id="PF01850">
    <property type="entry name" value="PIN"/>
    <property type="match status" value="1"/>
</dbReference>
<comment type="caution">
    <text evidence="2">The sequence shown here is derived from an EMBL/GenBank/DDBJ whole genome shotgun (WGS) entry which is preliminary data.</text>
</comment>
<dbReference type="Proteomes" id="UP000748752">
    <property type="component" value="Unassembled WGS sequence"/>
</dbReference>
<sequence>MPLTWGRICSIRARRRSRRRTRCVVRSGSDCMRSTVLVDTGFLVALFDQTDTLHDSAKTTLAGLTCGRRTTLVSVWPTVVETCFFLNPRGKRALLQWIERGALRLRQIDRTDLMTIAAVIERFAEHDIDLADATLVWLAGVEGTRQVLTTDRRDFDMLRTADGQAFERLWVRP</sequence>
<feature type="domain" description="PIN" evidence="1">
    <location>
        <begin position="36"/>
        <end position="155"/>
    </location>
</feature>
<dbReference type="InterPro" id="IPR029060">
    <property type="entry name" value="PIN-like_dom_sf"/>
</dbReference>
<evidence type="ECO:0000259" key="1">
    <source>
        <dbReference type="Pfam" id="PF01850"/>
    </source>
</evidence>
<gene>
    <name evidence="2" type="ORF">CKO31_10450</name>
</gene>
<dbReference type="SUPFAM" id="SSF88723">
    <property type="entry name" value="PIN domain-like"/>
    <property type="match status" value="1"/>
</dbReference>
<dbReference type="Gene3D" id="3.40.50.1010">
    <property type="entry name" value="5'-nuclease"/>
    <property type="match status" value="1"/>
</dbReference>
<reference evidence="2 3" key="1">
    <citation type="journal article" date="2020" name="Microorganisms">
        <title>Osmotic Adaptation and Compatible Solute Biosynthesis of Phototrophic Bacteria as Revealed from Genome Analyses.</title>
        <authorList>
            <person name="Imhoff J.F."/>
            <person name="Rahn T."/>
            <person name="Kunzel S."/>
            <person name="Keller A."/>
            <person name="Neulinger S.C."/>
        </authorList>
    </citation>
    <scope>NUCLEOTIDE SEQUENCE [LARGE SCALE GENOMIC DNA]</scope>
    <source>
        <strain evidence="2 3">DSM 6210</strain>
    </source>
</reference>
<dbReference type="EMBL" id="NRRV01000022">
    <property type="protein sequence ID" value="MBK1631153.1"/>
    <property type="molecule type" value="Genomic_DNA"/>
</dbReference>
<evidence type="ECO:0000313" key="2">
    <source>
        <dbReference type="EMBL" id="MBK1631153.1"/>
    </source>
</evidence>